<comment type="similarity">
    <text evidence="1">Belongs to the bacterial solute-binding protein ModA family.</text>
</comment>
<reference evidence="5" key="1">
    <citation type="journal article" date="2021" name="PeerJ">
        <title>Extensive microbial diversity within the chicken gut microbiome revealed by metagenomics and culture.</title>
        <authorList>
            <person name="Gilroy R."/>
            <person name="Ravi A."/>
            <person name="Getino M."/>
            <person name="Pursley I."/>
            <person name="Horton D.L."/>
            <person name="Alikhan N.F."/>
            <person name="Baker D."/>
            <person name="Gharbi K."/>
            <person name="Hall N."/>
            <person name="Watson M."/>
            <person name="Adriaenssens E.M."/>
            <person name="Foster-Nyarko E."/>
            <person name="Jarju S."/>
            <person name="Secka A."/>
            <person name="Antonio M."/>
            <person name="Oren A."/>
            <person name="Chaudhuri R.R."/>
            <person name="La Ragione R."/>
            <person name="Hildebrand F."/>
            <person name="Pallen M.J."/>
        </authorList>
    </citation>
    <scope>NUCLEOTIDE SEQUENCE</scope>
    <source>
        <strain evidence="5">CHK186-16707</strain>
    </source>
</reference>
<dbReference type="SUPFAM" id="SSF53850">
    <property type="entry name" value="Periplasmic binding protein-like II"/>
    <property type="match status" value="1"/>
</dbReference>
<name>A0A9D2HCU2_9BACT</name>
<dbReference type="Gene3D" id="3.40.190.10">
    <property type="entry name" value="Periplasmic binding protein-like II"/>
    <property type="match status" value="2"/>
</dbReference>
<evidence type="ECO:0000256" key="1">
    <source>
        <dbReference type="ARBA" id="ARBA00009175"/>
    </source>
</evidence>
<dbReference type="NCBIfam" id="TIGR01256">
    <property type="entry name" value="modA"/>
    <property type="match status" value="1"/>
</dbReference>
<evidence type="ECO:0000256" key="3">
    <source>
        <dbReference type="ARBA" id="ARBA00022729"/>
    </source>
</evidence>
<dbReference type="Proteomes" id="UP000824225">
    <property type="component" value="Unassembled WGS sequence"/>
</dbReference>
<dbReference type="GO" id="GO:0046872">
    <property type="term" value="F:metal ion binding"/>
    <property type="evidence" value="ECO:0007669"/>
    <property type="project" value="UniProtKB-KW"/>
</dbReference>
<organism evidence="5 6">
    <name type="scientific">Candidatus Mailhella merdigallinarum</name>
    <dbReference type="NCBI Taxonomy" id="2838658"/>
    <lineage>
        <taxon>Bacteria</taxon>
        <taxon>Pseudomonadati</taxon>
        <taxon>Thermodesulfobacteriota</taxon>
        <taxon>Desulfovibrionia</taxon>
        <taxon>Desulfovibrionales</taxon>
        <taxon>Desulfovibrionaceae</taxon>
        <taxon>Mailhella</taxon>
    </lineage>
</organism>
<gene>
    <name evidence="5" type="primary">modA</name>
    <name evidence="5" type="ORF">H9962_06260</name>
</gene>
<dbReference type="InterPro" id="IPR005950">
    <property type="entry name" value="ModA"/>
</dbReference>
<sequence>MSIRCPRKLAALILALSMLPLPALAETPAVTTGAGYKKMVEQVGALYREKSGKPLTEMYGGAIGPILEQIKAGSGASVVVSDKATLEASDVPFASFQPLGEAVLVLAWKKGIDIKSVDDLRTPAVQSIGYPDKQTAIYGKAAFSLLNKSGMYKELEPKLSMLSTVPQVFSYLLTGDLDAGFVNLAVVNQQSDAVGGWMEVKDGYDPLFLVAGVVKGHENDPDVQAFVNFLGTDEAKAVYAKHGLR</sequence>
<protein>
    <submittedName>
        <fullName evidence="5">Molybdate ABC transporter substrate-binding protein</fullName>
    </submittedName>
</protein>
<reference evidence="5" key="2">
    <citation type="submission" date="2021-04" db="EMBL/GenBank/DDBJ databases">
        <authorList>
            <person name="Gilroy R."/>
        </authorList>
    </citation>
    <scope>NUCLEOTIDE SEQUENCE</scope>
    <source>
        <strain evidence="5">CHK186-16707</strain>
    </source>
</reference>
<evidence type="ECO:0000256" key="2">
    <source>
        <dbReference type="ARBA" id="ARBA00022723"/>
    </source>
</evidence>
<dbReference type="EMBL" id="DXAN01000021">
    <property type="protein sequence ID" value="HJA08773.1"/>
    <property type="molecule type" value="Genomic_DNA"/>
</dbReference>
<comment type="caution">
    <text evidence="5">The sequence shown here is derived from an EMBL/GenBank/DDBJ whole genome shotgun (WGS) entry which is preliminary data.</text>
</comment>
<dbReference type="GO" id="GO:0030973">
    <property type="term" value="F:molybdate ion binding"/>
    <property type="evidence" value="ECO:0007669"/>
    <property type="project" value="TreeGrafter"/>
</dbReference>
<evidence type="ECO:0000313" key="5">
    <source>
        <dbReference type="EMBL" id="HJA08773.1"/>
    </source>
</evidence>
<dbReference type="PANTHER" id="PTHR30632">
    <property type="entry name" value="MOLYBDATE-BINDING PERIPLASMIC PROTEIN"/>
    <property type="match status" value="1"/>
</dbReference>
<evidence type="ECO:0000256" key="4">
    <source>
        <dbReference type="SAM" id="SignalP"/>
    </source>
</evidence>
<dbReference type="AlphaFoldDB" id="A0A9D2HCU2"/>
<feature type="chain" id="PRO_5038789527" evidence="4">
    <location>
        <begin position="26"/>
        <end position="245"/>
    </location>
</feature>
<dbReference type="InterPro" id="IPR050682">
    <property type="entry name" value="ModA/WtpA"/>
</dbReference>
<dbReference type="Pfam" id="PF13531">
    <property type="entry name" value="SBP_bac_11"/>
    <property type="match status" value="1"/>
</dbReference>
<dbReference type="GO" id="GO:0015689">
    <property type="term" value="P:molybdate ion transport"/>
    <property type="evidence" value="ECO:0007669"/>
    <property type="project" value="InterPro"/>
</dbReference>
<keyword evidence="2" id="KW-0479">Metal-binding</keyword>
<dbReference type="PANTHER" id="PTHR30632:SF14">
    <property type="entry name" value="TUNGSTATE_MOLYBDATE_CHROMATE-BINDING PROTEIN MODA"/>
    <property type="match status" value="1"/>
</dbReference>
<proteinExistence type="inferred from homology"/>
<accession>A0A9D2HCU2</accession>
<keyword evidence="3 4" id="KW-0732">Signal</keyword>
<evidence type="ECO:0000313" key="6">
    <source>
        <dbReference type="Proteomes" id="UP000824225"/>
    </source>
</evidence>
<feature type="signal peptide" evidence="4">
    <location>
        <begin position="1"/>
        <end position="25"/>
    </location>
</feature>